<feature type="non-terminal residue" evidence="1">
    <location>
        <position position="1"/>
    </location>
</feature>
<dbReference type="AlphaFoldDB" id="X1CD37"/>
<gene>
    <name evidence="1" type="ORF">S01H4_62179</name>
</gene>
<protein>
    <submittedName>
        <fullName evidence="1">Uncharacterized protein</fullName>
    </submittedName>
</protein>
<dbReference type="EMBL" id="BART01037047">
    <property type="protein sequence ID" value="GAH05482.1"/>
    <property type="molecule type" value="Genomic_DNA"/>
</dbReference>
<name>X1CD37_9ZZZZ</name>
<organism evidence="1">
    <name type="scientific">marine sediment metagenome</name>
    <dbReference type="NCBI Taxonomy" id="412755"/>
    <lineage>
        <taxon>unclassified sequences</taxon>
        <taxon>metagenomes</taxon>
        <taxon>ecological metagenomes</taxon>
    </lineage>
</organism>
<reference evidence="1" key="1">
    <citation type="journal article" date="2014" name="Front. Microbiol.">
        <title>High frequency of phylogenetically diverse reductive dehalogenase-homologous genes in deep subseafloor sedimentary metagenomes.</title>
        <authorList>
            <person name="Kawai M."/>
            <person name="Futagami T."/>
            <person name="Toyoda A."/>
            <person name="Takaki Y."/>
            <person name="Nishi S."/>
            <person name="Hori S."/>
            <person name="Arai W."/>
            <person name="Tsubouchi T."/>
            <person name="Morono Y."/>
            <person name="Uchiyama I."/>
            <person name="Ito T."/>
            <person name="Fujiyama A."/>
            <person name="Inagaki F."/>
            <person name="Takami H."/>
        </authorList>
    </citation>
    <scope>NUCLEOTIDE SEQUENCE</scope>
    <source>
        <strain evidence="1">Expedition CK06-06</strain>
    </source>
</reference>
<comment type="caution">
    <text evidence="1">The sequence shown here is derived from an EMBL/GenBank/DDBJ whole genome shotgun (WGS) entry which is preliminary data.</text>
</comment>
<accession>X1CD37</accession>
<sequence length="105" mass="12854">LRLTKSRSLLLSKTFNQDYFASAKDLALRFTGKWKLNRFTGKYKTVSPKPVFRGVARYPSNFRISRQLLEFYKRYMNLPNWVFELYENCIKFNYRIKTYHYKTRD</sequence>
<evidence type="ECO:0000313" key="1">
    <source>
        <dbReference type="EMBL" id="GAH05482.1"/>
    </source>
</evidence>
<proteinExistence type="predicted"/>